<name>E2ANX5_CAMFO</name>
<dbReference type="AlphaFoldDB" id="E2ANX5"/>
<sequence length="207" mass="23186">MSTTNVSSAGRTRRADKKKKEKKTTTVGRNWCAWNDPLATTVTGPHVTTPRLEGLTPPTVGHDSMQTYASVNARASTMMSASHALCTLRTHNSLENERIWFGLRACEALPAGWPILFYWAVCEPALGVARHASVSTDCRFMNKVDARASVWAVCGFTISRSRSYSCELADNRRDQRAEKRSDLREPVQARLNSGKEQWQSVKHTNFR</sequence>
<feature type="region of interest" description="Disordered" evidence="1">
    <location>
        <begin position="177"/>
        <end position="207"/>
    </location>
</feature>
<organism evidence="3">
    <name type="scientific">Camponotus floridanus</name>
    <name type="common">Florida carpenter ant</name>
    <dbReference type="NCBI Taxonomy" id="104421"/>
    <lineage>
        <taxon>Eukaryota</taxon>
        <taxon>Metazoa</taxon>
        <taxon>Ecdysozoa</taxon>
        <taxon>Arthropoda</taxon>
        <taxon>Hexapoda</taxon>
        <taxon>Insecta</taxon>
        <taxon>Pterygota</taxon>
        <taxon>Neoptera</taxon>
        <taxon>Endopterygota</taxon>
        <taxon>Hymenoptera</taxon>
        <taxon>Apocrita</taxon>
        <taxon>Aculeata</taxon>
        <taxon>Formicoidea</taxon>
        <taxon>Formicidae</taxon>
        <taxon>Formicinae</taxon>
        <taxon>Camponotus</taxon>
    </lineage>
</organism>
<dbReference type="EMBL" id="GL441439">
    <property type="protein sequence ID" value="EFN64807.1"/>
    <property type="molecule type" value="Genomic_DNA"/>
</dbReference>
<accession>E2ANX5</accession>
<evidence type="ECO:0000313" key="3">
    <source>
        <dbReference type="Proteomes" id="UP000000311"/>
    </source>
</evidence>
<gene>
    <name evidence="2" type="ORF">EAG_03577</name>
</gene>
<feature type="compositionally biased region" description="Polar residues" evidence="1">
    <location>
        <begin position="190"/>
        <end position="207"/>
    </location>
</feature>
<evidence type="ECO:0000256" key="1">
    <source>
        <dbReference type="SAM" id="MobiDB-lite"/>
    </source>
</evidence>
<evidence type="ECO:0000313" key="2">
    <source>
        <dbReference type="EMBL" id="EFN64807.1"/>
    </source>
</evidence>
<feature type="compositionally biased region" description="Basic and acidic residues" evidence="1">
    <location>
        <begin position="177"/>
        <end position="187"/>
    </location>
</feature>
<keyword evidence="3" id="KW-1185">Reference proteome</keyword>
<feature type="compositionally biased region" description="Polar residues" evidence="1">
    <location>
        <begin position="1"/>
        <end position="10"/>
    </location>
</feature>
<feature type="region of interest" description="Disordered" evidence="1">
    <location>
        <begin position="1"/>
        <end position="26"/>
    </location>
</feature>
<feature type="compositionally biased region" description="Basic residues" evidence="1">
    <location>
        <begin position="11"/>
        <end position="22"/>
    </location>
</feature>
<proteinExistence type="predicted"/>
<protein>
    <submittedName>
        <fullName evidence="2">Uncharacterized protein</fullName>
    </submittedName>
</protein>
<dbReference type="Proteomes" id="UP000000311">
    <property type="component" value="Unassembled WGS sequence"/>
</dbReference>
<reference evidence="2 3" key="1">
    <citation type="journal article" date="2010" name="Science">
        <title>Genomic comparison of the ants Camponotus floridanus and Harpegnathos saltator.</title>
        <authorList>
            <person name="Bonasio R."/>
            <person name="Zhang G."/>
            <person name="Ye C."/>
            <person name="Mutti N.S."/>
            <person name="Fang X."/>
            <person name="Qin N."/>
            <person name="Donahue G."/>
            <person name="Yang P."/>
            <person name="Li Q."/>
            <person name="Li C."/>
            <person name="Zhang P."/>
            <person name="Huang Z."/>
            <person name="Berger S.L."/>
            <person name="Reinberg D."/>
            <person name="Wang J."/>
            <person name="Liebig J."/>
        </authorList>
    </citation>
    <scope>NUCLEOTIDE SEQUENCE [LARGE SCALE GENOMIC DNA]</scope>
    <source>
        <strain evidence="3">C129</strain>
    </source>
</reference>
<dbReference type="InParanoid" id="E2ANX5"/>